<protein>
    <recommendedName>
        <fullName evidence="3">Beta-galactosidase</fullName>
    </recommendedName>
</protein>
<evidence type="ECO:0000313" key="2">
    <source>
        <dbReference type="Proteomes" id="UP001159363"/>
    </source>
</evidence>
<comment type="caution">
    <text evidence="1">The sequence shown here is derived from an EMBL/GenBank/DDBJ whole genome shotgun (WGS) entry which is preliminary data.</text>
</comment>
<gene>
    <name evidence="1" type="ORF">PR048_031781</name>
</gene>
<accession>A0ABQ9G919</accession>
<keyword evidence="2" id="KW-1185">Reference proteome</keyword>
<evidence type="ECO:0008006" key="3">
    <source>
        <dbReference type="Google" id="ProtNLM"/>
    </source>
</evidence>
<dbReference type="EMBL" id="JARBHB010000015">
    <property type="protein sequence ID" value="KAJ8867972.1"/>
    <property type="molecule type" value="Genomic_DNA"/>
</dbReference>
<sequence length="871" mass="94274">MGGDTPDGYPKSVPFNAASCNSGTLLQNVILKEDRTTGIPARFPPRRTGFNSQPDHTRIFASENRAGRTRWPACFLGDLPFPSPFYSGAVPLSLQSPSSALKTSLLRAVQISSLTYGNSFSYKEPPPRVLSTLERISPARATTRLLLHAASGTGWACSRWSLPRELWHPRPFRRLGMCVRERRTVEFRMTNGPLEKAAAGGPNLEWRGGHHLRNSEFPSGAAAIHSALDMLITPREDLPPPPTATLVQLTRPFLRQLQLQLRANSYITPHWPTAAVIHLIQDGVWNIRLPSIIGGALRSHQYAGAETPVNPLRLRGDQCYLSRANPAGEFSHHSPSVFKDPVIVGPPSLVTCLALSQSIPGAGGTGVLRENPSASGIVQHDSLTCESPGVNPTGIEPGLPSWEASALATAPPLPHWTVRRGEFSLLASGMLEVTVNGLYTAGRYGKTGFGAPAVSDLRGRSHWRCEFCPDLMMLSQLESVADPSAPCLGSISFASRVSLFLSFSAAAGAEASALALSIKAILHDTRFRRSLCKVCHSGRYTGYHGTRHVISRLQRPDFVQSTEGLFSGISRFPVIAYHLLIASGSNVLRSKFPFVSPCVPLDPSARTDEVKGGGGAASQGVYSVFPSHTHGRAGLPRDGGTNMRRSRPVCVGCPAANNAPWLYKRLSPVPPRKTPHKTRGRRGACVMGRAMRPVGVGEGGGWVAPWFAQSIPRAATRSRLPDYARQLYMGMCIPRQRSVTVGAARVVGPVISKQHLLRPANFRRGTNQLSLITPSRRNNVLPRTAYNAKDPSAKDFSGVDWRDMICGKSAPVHEGVVNQTAAYKMWVSQGQDVDLPLTAATLATPHGGRGFLDCYLPVPAPLHDPNNKQQN</sequence>
<organism evidence="1 2">
    <name type="scientific">Dryococelus australis</name>
    <dbReference type="NCBI Taxonomy" id="614101"/>
    <lineage>
        <taxon>Eukaryota</taxon>
        <taxon>Metazoa</taxon>
        <taxon>Ecdysozoa</taxon>
        <taxon>Arthropoda</taxon>
        <taxon>Hexapoda</taxon>
        <taxon>Insecta</taxon>
        <taxon>Pterygota</taxon>
        <taxon>Neoptera</taxon>
        <taxon>Polyneoptera</taxon>
        <taxon>Phasmatodea</taxon>
        <taxon>Verophasmatodea</taxon>
        <taxon>Anareolatae</taxon>
        <taxon>Phasmatidae</taxon>
        <taxon>Eurycanthinae</taxon>
        <taxon>Dryococelus</taxon>
    </lineage>
</organism>
<evidence type="ECO:0000313" key="1">
    <source>
        <dbReference type="EMBL" id="KAJ8867972.1"/>
    </source>
</evidence>
<proteinExistence type="predicted"/>
<dbReference type="Proteomes" id="UP001159363">
    <property type="component" value="Chromosome 14"/>
</dbReference>
<name>A0ABQ9G919_9NEOP</name>
<reference evidence="1 2" key="1">
    <citation type="submission" date="2023-02" db="EMBL/GenBank/DDBJ databases">
        <title>LHISI_Scaffold_Assembly.</title>
        <authorList>
            <person name="Stuart O.P."/>
            <person name="Cleave R."/>
            <person name="Magrath M.J.L."/>
            <person name="Mikheyev A.S."/>
        </authorList>
    </citation>
    <scope>NUCLEOTIDE SEQUENCE [LARGE SCALE GENOMIC DNA]</scope>
    <source>
        <strain evidence="1">Daus_M_001</strain>
        <tissue evidence="1">Leg muscle</tissue>
    </source>
</reference>